<dbReference type="InterPro" id="IPR000873">
    <property type="entry name" value="AMP-dep_synth/lig_dom"/>
</dbReference>
<dbReference type="InterPro" id="IPR006162">
    <property type="entry name" value="Ppantetheine_attach_site"/>
</dbReference>
<dbReference type="CDD" id="cd05918">
    <property type="entry name" value="A_NRPS_SidN3_like"/>
    <property type="match status" value="2"/>
</dbReference>
<dbReference type="GO" id="GO:0031169">
    <property type="term" value="P:ferrichrome biosynthetic process"/>
    <property type="evidence" value="ECO:0007669"/>
    <property type="project" value="UniProtKB-ARBA"/>
</dbReference>
<accession>A0A9N9LSH3</accession>
<dbReference type="InterPro" id="IPR020845">
    <property type="entry name" value="AMP-binding_CS"/>
</dbReference>
<dbReference type="CDD" id="cd19542">
    <property type="entry name" value="CT_NRPS-like"/>
    <property type="match status" value="1"/>
</dbReference>
<feature type="domain" description="Carrier" evidence="6">
    <location>
        <begin position="3760"/>
        <end position="3836"/>
    </location>
</feature>
<dbReference type="InterPro" id="IPR010071">
    <property type="entry name" value="AA_adenyl_dom"/>
</dbReference>
<dbReference type="NCBIfam" id="NF003417">
    <property type="entry name" value="PRK04813.1"/>
    <property type="match status" value="3"/>
</dbReference>
<dbReference type="InterPro" id="IPR009081">
    <property type="entry name" value="PP-bd_ACP"/>
</dbReference>
<evidence type="ECO:0000313" key="8">
    <source>
        <dbReference type="Proteomes" id="UP000701801"/>
    </source>
</evidence>
<dbReference type="GO" id="GO:0043041">
    <property type="term" value="P:amino acid activation for nonribosomal peptide biosynthetic process"/>
    <property type="evidence" value="ECO:0007669"/>
    <property type="project" value="TreeGrafter"/>
</dbReference>
<feature type="domain" description="Carrier" evidence="6">
    <location>
        <begin position="1597"/>
        <end position="1674"/>
    </location>
</feature>
<comment type="pathway">
    <text evidence="1">Siderophore biosynthesis.</text>
</comment>
<dbReference type="InterPro" id="IPR001242">
    <property type="entry name" value="Condensation_dom"/>
</dbReference>
<dbReference type="InterPro" id="IPR042099">
    <property type="entry name" value="ANL_N_sf"/>
</dbReference>
<name>A0A9N9LSH3_9HELO</name>
<dbReference type="SMART" id="SM00823">
    <property type="entry name" value="PKS_PP"/>
    <property type="match status" value="5"/>
</dbReference>
<dbReference type="FunFam" id="3.30.300.30:FF:000015">
    <property type="entry name" value="Nonribosomal peptide synthase SidD"/>
    <property type="match status" value="1"/>
</dbReference>
<sequence length="4816" mass="536504">MSDSLSILNDPPKRIDGPGLLHQMIQWDDYNTARAIDFTANGHRRQYTYEEVQICVRVLASRIHEALSLTIRPVTNPIHSQRQHIVPVLLPQCPGLYISQLAILESGGAFCPITLDSPTERIRFVVSDVAASLIITTSEFKDAVSWEGGPMVLLIDQFPTIPSIQPSCSGYRLAHSEDLAYVMYTSGSSGQPKGVAVSHLAVTQSLLAHQRHIPQFRRFLQFAAPSFDVSVFEIFFPLVRGCTLVGCDRTYLLNDLPGMINDLDVDAAELTPTVVGSLLQNRSNVPNLKLLLTIGEMLTWPIVHEFGGSEAKSTMLYGMYGPTEAAIHCIIYPAMKDGAPPGNIGIPFDTVSTFIAAPGNSNDTENDLRLLAIGEIGELVLGGPQLARGYLNREEENRLAFIQAHGTTYYRTGDKARQLHDGTIEILGRMSVGQVKLRGQRIELGEVEQAIYKHPGLKSVVALVTNSTLVVFALVGSQTVDPADIQRTCAKWLPKFMVPGEIVILQEFPYLPSGKVDKKRLETDYQQRANDGHGNSASLTATERIVHNILQDLLGPFSPDRRLAGVGLDSLVAIRVSSKLRELNFNITAVSVLHAETLPELAQACEESVSATTPTPTPNRKSNMNMDTSELMAVIIGHGSGVESVMPCTPLQSAMLAETAADSKAYRNWIELGFSGHPSFETLSSAINRLAELNPVLRTGFAESSTFEGFAQIVWNSLQGQQVELVQELNYGLFSIERTSLHHPIQFQILNTADNSKVLIHIHHALYDAWSLELLLDDFDCLLRGQSPKTRPSFASVVQGYADGTFNTNQWLSKQYWKDHINGLDLRVLPNFHSQKSELNGLAIRKYDSSIPTSDVESAARYLNCSSQSIFQAAYAMILSSYHGSSDICFGTVFSGRTLPIPGIEEIVGPCLATLPIRVDTSLFLDFHTLIKDINSINRKHLEHSNVPLREIKSSVEVQPQQYLFDTLMIWQQTLHSFDHSRKFVTLIDTRDNLEFNLTLEVIPGKWNVVLKANYRQSVFPELQIDLLLRQLEGIVKLAIKDHKSTPLGSIFDDLEHDVMSIENSNPMTDQKPETLSSPVERIALQDPTRIAIEFATDINSQNLESTSITYFDLNIRANQMAHHLLSLNVLPDELVCICMEKCVDLYSSILSTAKVGAGYLPLTPDVPEERLRRILKESKARVAVTHSSLRPLFKLFRDIEAVYIDEVNFSCYPSNNPSYVSRPEYVSYCVFTSGSTGVPKGVLVTQGNLLSNLDVLEELYPANEHSRFLQSCSQAFDVSVFEIFFTWRIGGCICSAIKDVIFRDIEQAIRLLDVTHLSLTPTVAALVDPKNVPNVEFLVTAGEAVTQKVFNAWADRGLFQGYGPSETTNICTVNPRVTHNDSINNIGRPFKNTSVFVLSRHGEFSVVPKGGEGELCFGGSQVFRGYINESQQVGKIIEHPQFGRLYRSGDFGRLMCDGTLAFTGRKDDQVKIRGQRVELGEINNVMLTSKEVHDCVTIVIEVGGNSQLVCFWTTSVNATGDLICLQPDQEITSLLFKHLESSLPTYMIPSTLIPLSHLPSTSQGKIDKRLLVSEYEALDIKYLEKASRTETSSSNHEWTALEKEIAQAVSQVTKMEINQIQPDTSFFTLGIDSISAILLSRTLNSSISRQVEFSQILKNPSVVRLAGVLHHAVPVVSSIEAINFDFGLDPKFVNATIETFKQMGKIVQSTVPCTPLQEAMLSASESTSKDLYSNEVILDVHGDIARIRNCWQEMVQRHDILRTSFVATDDPRYAYAQVVLKGHMLDIKNVNENKEHGDNSTLINGRLFEDRNFEPPYSVEVLESATSTRLRITMHHALYDAVALAILYEEVERFYHDEALPIPVPFSPFLQLMSSMDMEAADQFWGNVLKGHLPKPFPRSVESIKSQQPAQTSPQIQTLASGISLSWLEGCVKENSTSLLAVCQTTWSGLLSEYLQEKDVCFGSIVSGRTVAIEGIERLVAPCFNTIPVRLQDIHKISYLEAFRKLQALSIESLPFQLTPLRRNQSKFSPNGSRLFDTLFILQQPPRELDPSIWSLSEDRGAMDFPIVIEVVPRPKDDTLKITLHSYSSVLSSTDAISILESFEKRLEESLKTPRKQILSPDIKEKILASSATRTAKTSSVAQPMSAQVMSANEEMIRDALADFTDVPRSRISRDVSIFRLGLDSISAVQVATRLRKLGHNMMASDILEHPSIADLAAHLENREKKPLSERFYDFELFDKTHREGIIASNDLRADTIESIRPCTVVQQGMIAQSLHSQGEEYVNSMWMELEPTVSVSRLRDAWSETRKSNEILRTGFVTTDDPRNPFAMVTYSDDTLQLPFYDGENPVQLLIKDLKRPWFLSIREEGGKSTMRLTAHHALYDGQSLQMIFEDVARAYTSGSVDERPSISSLIGAILSTAGENIEAQKEFWLLEENTVVINKFPELTPLQVASNRSSVREIISRSSLARLENDCRDNGVTMQAACQAAWARLLAAYTGESSTTFGMVLSGRSVCEEAERTSFPSMVTLPVRCNIVGANTELLQRTMTHNSKLQNYQFSSLTSIQKWAGYPEGKIFDTLFAYQKLPESEDPIVMPWKLVREEAAADYAVSLEVQPMGSDELVIRLTFREDIIPIEHSGILLRQYDSILLDILENPGNACDVALGFGPDLLSITPATEHELPSEIMLLHQFVERGARQWPNKKAFEFASSLDPGNTKIQSWNYAELEEEGNKIAQFLVDRGVQSGELIAISFDKCPEASFAIIGILKAGCAYVALDPNAPIERVQFILADSAARLVLTSGKPGQALKGNVDQEIILLDSNEVWSIYSSEPPELSRETLPQDVSYCLYTSGTTGTPKGCLITHENAVQAMLSFSRLFADHWTEDSKWLQFASFHFDVSVLEQFWSWSVGICVSSAPRDVIFEDIPGTIQRLGITHIDLTPSLARLLQPEDVPSLCKGVFITGGEQLRQEILDVWGEHSCVYNGYGPTEATIGVTMYPRVPRNGKPSNIGPAFDNVGSFVLKPGTEIPVLRGGVGELCVSGKLVGKGYLNRPDLTTERFPTLKDFRERVYRTGDLVRILHDGSFIFLGRADDQVKLRGQRLELTEINEVIKKAVEVLQDVVTLVLKYSTQQKEQLITFFVSATQPELQTRGALIQQMRDSCKARLPGYMIPTRFIPIEKLPLNANNKADSKQLAKFYNDMSVDELQALSRSDQKDLDWNQKENTVVALIAEAMRIQDISTITRSSNIFELGLDSISIIGFSRALHKSGLQNAKVSVIRNNPNIVALVAVLSSDAHLENEMENDYIAAIQNIAAFEQKHKAGVCLELGIEAMEVDCVMPCTPVQEGMIYRFLESDFPLYFNGFSFRIQEGIDIERLLGAWKRVVDKVQVLRTKFVPTDDGFAQVVFKSVGVSWAEAPIDYSAMEKLTALRSPYTLRTEKDSHGKVLKIQIFHGLYDGISLTKLLQKVVEEFKGSKSVDYGPSFQSSLPYGPLSRVDGAQEFWVDHLKEWSYKSIPTISDSQKDVVARLKLTNLSGLEQFRKSLAVTPQALVQAAWLSVLQTITSSKATLGLVISGRSIDFEDAENVIGPLFNTVPFHCDISTSQNFKDLILRCHETNMRMQNFTHTPLKDIQKWSGAKTRQPLFESLFVFQREREDETNFADGVWREEVDKLVADYKIAFEATMGIDGESLGLIIVAKGDVITMEAANELLRMMEKTLHDVIANEGNMSIPGNKSSMTELAPDVEGKVGSSSNGASKQDFSDEVFEWTDDFRSMRKEISELAQVSELSVHHTSSIFELGLDSIDVIKLSSRLKKKGIEMPVSAIIKAQSISEMALNLSSKLNQGSKESSAKLLEDISQALSKSLKESGRLPGEQELILPATPLQQSMVNEMVRSDYKRYLNIDALELRSNVDFERLVSAVNMALDNSPIFRATFVQVEEPSLSVSYAQIMPPTQHKWSACYKHTLLPEESFDEFMGDLSRKCISFARDRGELFQLHFVDSDAAQYFVMVAAHALYDGTSMRLFHEDIVKAYHKRLEPRIDFTPFLGEVVRSTTEEAKKFWKSTLSGLPVAVLPKKQVSEEEGSKIYRLEKTSHVSLKDAEDLCRSSRVTLQTVGQTAWSLVLAQLMGQLDVVFGSVLACRDTEEANQVIFPLMNTVAVRSVLHGTLDEMLSYMQNISDTTRQYQHLSLGTAQAYALSSRQPDDSKDTTIFDTLFIYQGRRSTVQAEKLYDSVYGVSDVEFPVCVEMEVVDGKIVWTTACKAVARTENETSVLLDSLDLVLQKLVENTKVPTFTSDSEGISVCGLQKFEVARSQPRIAAVPAQKISEEWSEVELKIRRALHEVSDVPEESIRKDMTIFHLGLDSILVLKLPALFRRMQITLSVFDVLREQTIDAMSKLIASAEPKVEKVIDVEGILKRAVDEIGGEEELNALSQEIGEIAYVMPATAGQLYMIRRWQASRGGLFNPTFTYKISAGFNKEQLENAWKGLLSRHDILRAKFLEVNDKILQVIFKEPKNEIKYETEIKDGAVVLKLKIHHALYDSTSLPILLKDLQSLYLSEPLTPIDQGFRSFVAQSLSASQTAKQKWNQYLSDAPPPAPLPKLANINRRTEIYHPSLPLSNLGAQARNLGVTIDTLLLASVARTYAQHLGTKDVVFGIYLANRAAFGEDLSTVVAPTLNFIPLVVRAAKERGLEDIAREIQSDLGMFHEQEMGCVSLEEVGRSVGLLVNILKDDEGEVYENETGAFESADSFGESSGVVEGVEDERFAGLDIQGSEVYQPTIDVELRYRPAGMIDVGIFAPTEMLDVETGEAFVDTFKGTFLG</sequence>
<dbReference type="OrthoDB" id="416786at2759"/>
<feature type="domain" description="Carrier" evidence="6">
    <location>
        <begin position="3212"/>
        <end position="3290"/>
    </location>
</feature>
<dbReference type="PROSITE" id="PS50075">
    <property type="entry name" value="CARRIER"/>
    <property type="match status" value="5"/>
</dbReference>
<dbReference type="SUPFAM" id="SSF56801">
    <property type="entry name" value="Acetyl-CoA synthetase-like"/>
    <property type="match status" value="3"/>
</dbReference>
<dbReference type="FunFam" id="3.40.50.12780:FF:000024">
    <property type="entry name" value="Nonribosomal siderophore peptide synthase SidC"/>
    <property type="match status" value="2"/>
</dbReference>
<dbReference type="FunFam" id="3.40.50.980:FF:000001">
    <property type="entry name" value="Non-ribosomal peptide synthetase"/>
    <property type="match status" value="2"/>
</dbReference>
<dbReference type="Gene3D" id="3.40.50.12780">
    <property type="entry name" value="N-terminal domain of ligase-like"/>
    <property type="match status" value="3"/>
</dbReference>
<dbReference type="GO" id="GO:0005737">
    <property type="term" value="C:cytoplasm"/>
    <property type="evidence" value="ECO:0007669"/>
    <property type="project" value="TreeGrafter"/>
</dbReference>
<keyword evidence="2" id="KW-0596">Phosphopantetheine</keyword>
<gene>
    <name evidence="7" type="ORF">HYALB_00002626</name>
</gene>
<protein>
    <recommendedName>
        <fullName evidence="6">Carrier domain-containing protein</fullName>
    </recommendedName>
</protein>
<dbReference type="PANTHER" id="PTHR45527:SF1">
    <property type="entry name" value="FATTY ACID SYNTHASE"/>
    <property type="match status" value="1"/>
</dbReference>
<dbReference type="Gene3D" id="3.30.559.30">
    <property type="entry name" value="Nonribosomal peptide synthetase, condensation domain"/>
    <property type="match status" value="6"/>
</dbReference>
<dbReference type="Pfam" id="PF00550">
    <property type="entry name" value="PP-binding"/>
    <property type="match status" value="6"/>
</dbReference>
<dbReference type="SMART" id="SM01294">
    <property type="entry name" value="PKS_PP_betabranch"/>
    <property type="match status" value="1"/>
</dbReference>
<dbReference type="InterPro" id="IPR020806">
    <property type="entry name" value="PKS_PP-bd"/>
</dbReference>
<dbReference type="EMBL" id="CAJVRM010000340">
    <property type="protein sequence ID" value="CAG8979853.1"/>
    <property type="molecule type" value="Genomic_DNA"/>
</dbReference>
<evidence type="ECO:0000259" key="6">
    <source>
        <dbReference type="PROSITE" id="PS50075"/>
    </source>
</evidence>
<feature type="domain" description="Carrier" evidence="6">
    <location>
        <begin position="2152"/>
        <end position="2225"/>
    </location>
</feature>
<reference evidence="7" key="1">
    <citation type="submission" date="2021-07" db="EMBL/GenBank/DDBJ databases">
        <authorList>
            <person name="Durling M."/>
        </authorList>
    </citation>
    <scope>NUCLEOTIDE SEQUENCE</scope>
</reference>
<dbReference type="NCBIfam" id="TIGR01733">
    <property type="entry name" value="AA-adenyl-dom"/>
    <property type="match status" value="2"/>
</dbReference>
<keyword evidence="8" id="KW-1185">Reference proteome</keyword>
<dbReference type="InterPro" id="IPR045851">
    <property type="entry name" value="AMP-bd_C_sf"/>
</dbReference>
<dbReference type="InterPro" id="IPR023213">
    <property type="entry name" value="CAT-like_dom_sf"/>
</dbReference>
<dbReference type="Pfam" id="PF00501">
    <property type="entry name" value="AMP-binding"/>
    <property type="match status" value="3"/>
</dbReference>
<dbReference type="GO" id="GO:0016874">
    <property type="term" value="F:ligase activity"/>
    <property type="evidence" value="ECO:0007669"/>
    <property type="project" value="UniProtKB-KW"/>
</dbReference>
<keyword evidence="4" id="KW-0436">Ligase</keyword>
<evidence type="ECO:0000256" key="2">
    <source>
        <dbReference type="ARBA" id="ARBA00022450"/>
    </source>
</evidence>
<organism evidence="7 8">
    <name type="scientific">Hymenoscyphus albidus</name>
    <dbReference type="NCBI Taxonomy" id="595503"/>
    <lineage>
        <taxon>Eukaryota</taxon>
        <taxon>Fungi</taxon>
        <taxon>Dikarya</taxon>
        <taxon>Ascomycota</taxon>
        <taxon>Pezizomycotina</taxon>
        <taxon>Leotiomycetes</taxon>
        <taxon>Helotiales</taxon>
        <taxon>Helotiaceae</taxon>
        <taxon>Hymenoscyphus</taxon>
    </lineage>
</organism>
<evidence type="ECO:0000256" key="3">
    <source>
        <dbReference type="ARBA" id="ARBA00022553"/>
    </source>
</evidence>
<dbReference type="GO" id="GO:0010106">
    <property type="term" value="P:cellular response to iron ion starvation"/>
    <property type="evidence" value="ECO:0007669"/>
    <property type="project" value="UniProtKB-ARBA"/>
</dbReference>
<proteinExistence type="inferred from homology"/>
<dbReference type="Gene3D" id="1.10.1200.10">
    <property type="entry name" value="ACP-like"/>
    <property type="match status" value="5"/>
</dbReference>
<dbReference type="PROSITE" id="PS00012">
    <property type="entry name" value="PHOSPHOPANTETHEINE"/>
    <property type="match status" value="4"/>
</dbReference>
<evidence type="ECO:0000256" key="5">
    <source>
        <dbReference type="ARBA" id="ARBA00029454"/>
    </source>
</evidence>
<dbReference type="FunFam" id="3.30.300.30:FF:000033">
    <property type="entry name" value="Nonribosomal siderophore peptide synthase SidC"/>
    <property type="match status" value="1"/>
</dbReference>
<comment type="similarity">
    <text evidence="5">Belongs to the NRP synthetase family.</text>
</comment>
<evidence type="ECO:0000256" key="1">
    <source>
        <dbReference type="ARBA" id="ARBA00004924"/>
    </source>
</evidence>
<dbReference type="Proteomes" id="UP000701801">
    <property type="component" value="Unassembled WGS sequence"/>
</dbReference>
<keyword evidence="3" id="KW-0597">Phosphoprotein</keyword>
<feature type="domain" description="Carrier" evidence="6">
    <location>
        <begin position="4324"/>
        <end position="4397"/>
    </location>
</feature>
<dbReference type="PROSITE" id="PS00455">
    <property type="entry name" value="AMP_BINDING"/>
    <property type="match status" value="1"/>
</dbReference>
<comment type="caution">
    <text evidence="7">The sequence shown here is derived from an EMBL/GenBank/DDBJ whole genome shotgun (WGS) entry which is preliminary data.</text>
</comment>
<evidence type="ECO:0000256" key="4">
    <source>
        <dbReference type="ARBA" id="ARBA00022598"/>
    </source>
</evidence>
<dbReference type="SUPFAM" id="SSF47336">
    <property type="entry name" value="ACP-like"/>
    <property type="match status" value="6"/>
</dbReference>
<dbReference type="Gene3D" id="3.30.300.30">
    <property type="match status" value="3"/>
</dbReference>
<dbReference type="InterPro" id="IPR036736">
    <property type="entry name" value="ACP-like_sf"/>
</dbReference>
<dbReference type="Gene3D" id="3.30.559.10">
    <property type="entry name" value="Chloramphenicol acetyltransferase-like domain"/>
    <property type="match status" value="7"/>
</dbReference>
<dbReference type="GO" id="GO:0031177">
    <property type="term" value="F:phosphopantetheine binding"/>
    <property type="evidence" value="ECO:0007669"/>
    <property type="project" value="InterPro"/>
</dbReference>
<dbReference type="PANTHER" id="PTHR45527">
    <property type="entry name" value="NONRIBOSOMAL PEPTIDE SYNTHETASE"/>
    <property type="match status" value="1"/>
</dbReference>
<dbReference type="SUPFAM" id="SSF52777">
    <property type="entry name" value="CoA-dependent acyltransferases"/>
    <property type="match status" value="12"/>
</dbReference>
<dbReference type="Pfam" id="PF00668">
    <property type="entry name" value="Condensation"/>
    <property type="match status" value="6"/>
</dbReference>
<evidence type="ECO:0000313" key="7">
    <source>
        <dbReference type="EMBL" id="CAG8979853.1"/>
    </source>
</evidence>